<accession>A0A2Z4AE74</accession>
<dbReference type="InterPro" id="IPR008775">
    <property type="entry name" value="Phytyl_CoA_dOase-like"/>
</dbReference>
<dbReference type="Gene3D" id="2.60.120.620">
    <property type="entry name" value="q2cbj1_9rhob like domain"/>
    <property type="match status" value="1"/>
</dbReference>
<dbReference type="KEGG" id="mtar:DF168_00397"/>
<sequence length="308" mass="35083">MLSANQVESFYRDGYLLIENGVSDADLQPVINEYNRVVDDLARDLKKKGKIECCHEAEGFETRLARLCADDEATYRDADQLMDINKVIGKSTFEFLRNDNLLDLVEGILGPEITCSPIQHVRCKLPSSLWDGASSYTAPWHQDAQVHTEEADDCFILTVWIPLVDTDERNGCLEIIPEVHRTEKVLWSEGFGISEENMPARKSLSLPMTKGDVLFLHKLTPHGSGPNGAEEIRWSLDLRYQITGSPSGRPWYPDFIARSRSNPSSELKDSSEWQAKWKQAVKNPQKELIRKMTQRDRPNTPVKQIIRL</sequence>
<feature type="region of interest" description="Disordered" evidence="1">
    <location>
        <begin position="284"/>
        <end position="308"/>
    </location>
</feature>
<dbReference type="AlphaFoldDB" id="A0A2Z4AE74"/>
<dbReference type="Proteomes" id="UP000247465">
    <property type="component" value="Chromosome"/>
</dbReference>
<evidence type="ECO:0000256" key="1">
    <source>
        <dbReference type="SAM" id="MobiDB-lite"/>
    </source>
</evidence>
<organism evidence="2 3">
    <name type="scientific">Candidatus Moanibacter tarae</name>
    <dbReference type="NCBI Taxonomy" id="2200854"/>
    <lineage>
        <taxon>Bacteria</taxon>
        <taxon>Pseudomonadati</taxon>
        <taxon>Verrucomicrobiota</taxon>
        <taxon>Opitutia</taxon>
        <taxon>Puniceicoccales</taxon>
        <taxon>Puniceicoccales incertae sedis</taxon>
        <taxon>Candidatus Moanibacter</taxon>
    </lineage>
</organism>
<gene>
    <name evidence="2" type="ORF">DF168_00397</name>
</gene>
<evidence type="ECO:0000313" key="2">
    <source>
        <dbReference type="EMBL" id="AWT59216.1"/>
    </source>
</evidence>
<evidence type="ECO:0008006" key="4">
    <source>
        <dbReference type="Google" id="ProtNLM"/>
    </source>
</evidence>
<feature type="compositionally biased region" description="Basic and acidic residues" evidence="1">
    <location>
        <begin position="284"/>
        <end position="298"/>
    </location>
</feature>
<dbReference type="PANTHER" id="PTHR20883:SF14">
    <property type="entry name" value="PHYTANOYL-COA DIOXYGENASE"/>
    <property type="match status" value="1"/>
</dbReference>
<dbReference type="GO" id="GO:0016706">
    <property type="term" value="F:2-oxoglutarate-dependent dioxygenase activity"/>
    <property type="evidence" value="ECO:0007669"/>
    <property type="project" value="UniProtKB-ARBA"/>
</dbReference>
<evidence type="ECO:0000313" key="3">
    <source>
        <dbReference type="Proteomes" id="UP000247465"/>
    </source>
</evidence>
<dbReference type="EMBL" id="CP029803">
    <property type="protein sequence ID" value="AWT59216.1"/>
    <property type="molecule type" value="Genomic_DNA"/>
</dbReference>
<reference evidence="2 3" key="1">
    <citation type="submission" date="2018-06" db="EMBL/GenBank/DDBJ databases">
        <title>Draft Genome Sequence of a Novel Marine Bacterium Related to the Verrucomicrobia.</title>
        <authorList>
            <person name="Vosseberg J."/>
            <person name="Martijn J."/>
            <person name="Ettema T.J.G."/>
        </authorList>
    </citation>
    <scope>NUCLEOTIDE SEQUENCE [LARGE SCALE GENOMIC DNA]</scope>
    <source>
        <strain evidence="2">TARA_B100001123</strain>
    </source>
</reference>
<protein>
    <recommendedName>
        <fullName evidence="4">Mitomycin antibiotic biosynthesis protein</fullName>
    </recommendedName>
</protein>
<name>A0A2Z4AE74_9BACT</name>
<dbReference type="Pfam" id="PF05721">
    <property type="entry name" value="PhyH"/>
    <property type="match status" value="1"/>
</dbReference>
<dbReference type="SUPFAM" id="SSF51197">
    <property type="entry name" value="Clavaminate synthase-like"/>
    <property type="match status" value="1"/>
</dbReference>
<dbReference type="GO" id="GO:0005506">
    <property type="term" value="F:iron ion binding"/>
    <property type="evidence" value="ECO:0007669"/>
    <property type="project" value="UniProtKB-ARBA"/>
</dbReference>
<proteinExistence type="predicted"/>
<dbReference type="PANTHER" id="PTHR20883">
    <property type="entry name" value="PHYTANOYL-COA DIOXYGENASE DOMAIN CONTAINING 1"/>
    <property type="match status" value="1"/>
</dbReference>